<keyword evidence="2" id="KW-1185">Reference proteome</keyword>
<proteinExistence type="predicted"/>
<accession>A0A128EH23</accession>
<organism evidence="1 2">
    <name type="scientific">Campylobacter geochelonis</name>
    <dbReference type="NCBI Taxonomy" id="1780362"/>
    <lineage>
        <taxon>Bacteria</taxon>
        <taxon>Pseudomonadati</taxon>
        <taxon>Campylobacterota</taxon>
        <taxon>Epsilonproteobacteria</taxon>
        <taxon>Campylobacterales</taxon>
        <taxon>Campylobacteraceae</taxon>
        <taxon>Campylobacter</taxon>
    </lineage>
</organism>
<dbReference type="Proteomes" id="UP000069632">
    <property type="component" value="Unassembled WGS sequence"/>
</dbReference>
<evidence type="ECO:0000313" key="1">
    <source>
        <dbReference type="EMBL" id="CZE47712.1"/>
    </source>
</evidence>
<evidence type="ECO:0000313" key="2">
    <source>
        <dbReference type="Proteomes" id="UP000069632"/>
    </source>
</evidence>
<gene>
    <name evidence="1" type="ORF">ERS672216_01022</name>
</gene>
<protein>
    <submittedName>
        <fullName evidence="1">Uncharacterized protein</fullName>
    </submittedName>
</protein>
<reference evidence="1 2" key="1">
    <citation type="submission" date="2016-02" db="EMBL/GenBank/DDBJ databases">
        <authorList>
            <consortium name="Pathogen Informatics"/>
        </authorList>
    </citation>
    <scope>NUCLEOTIDE SEQUENCE [LARGE SCALE GENOMIC DNA]</scope>
    <source>
        <strain evidence="1 2">RC20</strain>
    </source>
</reference>
<dbReference type="EMBL" id="FIZP01000004">
    <property type="protein sequence ID" value="CZE47712.1"/>
    <property type="molecule type" value="Genomic_DNA"/>
</dbReference>
<dbReference type="AlphaFoldDB" id="A0A128EH23"/>
<sequence length="97" mass="11209">MLISPENRTSNIDFVLDSGEGNVIYDNYEKFVDYYGYLGFYTEDGKIVKHSIEDRRRNIFTLGGKLINLYYDNIGSVNPLYTYTFKKPGLSDDNKGK</sequence>
<name>A0A128EH23_9BACT</name>